<sequence length="211" mass="23982">MGNEVFCQLFEKNSFQGFKKILSQANAGTRAYFVPDSLYSKDTLAYLKEEATDGITKGDVQTPFVKKKRKFRFVSYHPNRSFFTWNDNSKYAVRTKNPIICLSTAANMNYIDIGNLLAVGFDGSLRFENKTAKKKALTFDRLAAHSLSDNAMDFASVQGYIDGLQKSLWKTVTLFSTVIALFLIVLVFMLLVIFSIYQLANQERIAVKRFL</sequence>
<accession>A0ABY1AEN2</accession>
<evidence type="ECO:0000313" key="2">
    <source>
        <dbReference type="EMBL" id="SEM99655.1"/>
    </source>
</evidence>
<reference evidence="2 3" key="1">
    <citation type="submission" date="2016-10" db="EMBL/GenBank/DDBJ databases">
        <authorList>
            <person name="Varghese N."/>
            <person name="Submissions S."/>
        </authorList>
    </citation>
    <scope>NUCLEOTIDE SEQUENCE [LARGE SCALE GENOMIC DNA]</scope>
    <source>
        <strain evidence="2 3">WC1T17</strain>
    </source>
</reference>
<evidence type="ECO:0000313" key="3">
    <source>
        <dbReference type="Proteomes" id="UP000182089"/>
    </source>
</evidence>
<organism evidence="2 3">
    <name type="scientific">Ligilactobacillus ruminis</name>
    <dbReference type="NCBI Taxonomy" id="1623"/>
    <lineage>
        <taxon>Bacteria</taxon>
        <taxon>Bacillati</taxon>
        <taxon>Bacillota</taxon>
        <taxon>Bacilli</taxon>
        <taxon>Lactobacillales</taxon>
        <taxon>Lactobacillaceae</taxon>
        <taxon>Ligilactobacillus</taxon>
    </lineage>
</organism>
<gene>
    <name evidence="2" type="ORF">SAMN05216431_1192</name>
</gene>
<keyword evidence="1" id="KW-0472">Membrane</keyword>
<protein>
    <submittedName>
        <fullName evidence="2">Uncharacterized protein</fullName>
    </submittedName>
</protein>
<keyword evidence="1" id="KW-0812">Transmembrane</keyword>
<dbReference type="EMBL" id="FOCC01000019">
    <property type="protein sequence ID" value="SEM99655.1"/>
    <property type="molecule type" value="Genomic_DNA"/>
</dbReference>
<keyword evidence="1" id="KW-1133">Transmembrane helix</keyword>
<dbReference type="Proteomes" id="UP000182089">
    <property type="component" value="Unassembled WGS sequence"/>
</dbReference>
<proteinExistence type="predicted"/>
<name>A0ABY1AEN2_9LACO</name>
<evidence type="ECO:0000256" key="1">
    <source>
        <dbReference type="SAM" id="Phobius"/>
    </source>
</evidence>
<feature type="transmembrane region" description="Helical" evidence="1">
    <location>
        <begin position="174"/>
        <end position="200"/>
    </location>
</feature>
<comment type="caution">
    <text evidence="2">The sequence shown here is derived from an EMBL/GenBank/DDBJ whole genome shotgun (WGS) entry which is preliminary data.</text>
</comment>